<reference evidence="1" key="1">
    <citation type="submission" date="2024-04" db="UniProtKB">
        <authorList>
            <consortium name="EnsemblMetazoa"/>
        </authorList>
    </citation>
    <scope>IDENTIFICATION</scope>
    <source>
        <strain evidence="1">EBRO</strain>
    </source>
</reference>
<organism evidence="1 2">
    <name type="scientific">Anopheles atroparvus</name>
    <name type="common">European mosquito</name>
    <dbReference type="NCBI Taxonomy" id="41427"/>
    <lineage>
        <taxon>Eukaryota</taxon>
        <taxon>Metazoa</taxon>
        <taxon>Ecdysozoa</taxon>
        <taxon>Arthropoda</taxon>
        <taxon>Hexapoda</taxon>
        <taxon>Insecta</taxon>
        <taxon>Pterygota</taxon>
        <taxon>Neoptera</taxon>
        <taxon>Endopterygota</taxon>
        <taxon>Diptera</taxon>
        <taxon>Nematocera</taxon>
        <taxon>Culicoidea</taxon>
        <taxon>Culicidae</taxon>
        <taxon>Anophelinae</taxon>
        <taxon>Anopheles</taxon>
    </lineage>
</organism>
<sequence>RSFLFGASCATARCKSCSGRIRPYFVAVSACRFVRAFDRLSPRTESVCRPKIDFIKSKLIVVELGIKKKSEIEYKCLCV</sequence>
<keyword evidence="2" id="KW-1185">Reference proteome</keyword>
<dbReference type="Proteomes" id="UP000075880">
    <property type="component" value="Unassembled WGS sequence"/>
</dbReference>
<dbReference type="AlphaFoldDB" id="A0AAG5DWX5"/>
<accession>A0AAG5DWX5</accession>
<protein>
    <submittedName>
        <fullName evidence="1">Uncharacterized protein</fullName>
    </submittedName>
</protein>
<dbReference type="EnsemblMetazoa" id="ENSAATROPT017365">
    <property type="protein sequence ID" value="ENSAATROPP015329"/>
    <property type="gene ID" value="ENSAATROPG014205"/>
</dbReference>
<name>A0AAG5DWX5_ANOAO</name>
<evidence type="ECO:0000313" key="2">
    <source>
        <dbReference type="Proteomes" id="UP000075880"/>
    </source>
</evidence>
<proteinExistence type="predicted"/>
<evidence type="ECO:0000313" key="1">
    <source>
        <dbReference type="EnsemblMetazoa" id="ENSAATROPP015329"/>
    </source>
</evidence>